<dbReference type="AlphaFoldDB" id="A0A0Q1DTV4"/>
<accession>A0A0Q1DTV4</accession>
<name>A0A0Q1DTV4_9CORY</name>
<evidence type="ECO:0000313" key="4">
    <source>
        <dbReference type="Proteomes" id="UP000050517"/>
    </source>
</evidence>
<dbReference type="InterPro" id="IPR000683">
    <property type="entry name" value="Gfo/Idh/MocA-like_OxRdtase_N"/>
</dbReference>
<sequence>MTKTVLVSGATGAVGSAAAARLIRVLGQGDRVVLLGRDVNRLAATVAACTDGQPGPTVETALLDLKDDPRAALGATLIEGDLAVLINAVGPSSVSTIPLARAALSLGLHVVDAHGSERIIAELDGAARRAGRSVLLGAGVQPGLTGAMLTAALRLVADPSRARVEIAVGGRQPLTTATLREYIDSLSADGGWPGAVWRDGAVVKGEACGPSAAGWRPPNGASLSVHLDEEYVDAARMAGVAYLRGINVMDAPETVRELRRLIAGEATAEDVAAASRRESELERYFRIAVRIRAGHETVTADYQCADSYRATGNFAAEAALRLFAEAQQGARWAYASGAAWTGDVTFTYDLDSRGAVVVGAGFGARYAEALAGPDSPAPLTAIVGTGGRTGQALARDLGVRYFAVGDTTEVPSLPGFPRDTAVAVIAVRSGVVGGQGDALAAGFLRAGIPVLQELPVDPGTVAALTSLAREHDTTYRVTGFYEHLGSVRAFIDAVRSLILRSTVTHVLLRTSHQVLDRAALLLAEAVGAVPLGDARIAPGAAPGRWLISGMWGRVPVDILLDHRMDPRDPDNHSQPVAAAVVETADGELTWDGVGTLPRWSQRPHIAGGALTDPNGAVAQEWGRGPVPPTWGELVETAWPEGIRRAVAGLLDAGAGESRRTVFVLRWWLRVSSALPAPVDIRSTPPVRMDPPQEAH</sequence>
<evidence type="ECO:0000313" key="3">
    <source>
        <dbReference type="EMBL" id="KQB83508.1"/>
    </source>
</evidence>
<dbReference type="InterPro" id="IPR036291">
    <property type="entry name" value="NAD(P)-bd_dom_sf"/>
</dbReference>
<comment type="caution">
    <text evidence="3">The sequence shown here is derived from an EMBL/GenBank/DDBJ whole genome shotgun (WGS) entry which is preliminary data.</text>
</comment>
<dbReference type="SUPFAM" id="SSF51735">
    <property type="entry name" value="NAD(P)-binding Rossmann-fold domains"/>
    <property type="match status" value="1"/>
</dbReference>
<reference evidence="3 4" key="1">
    <citation type="submission" date="2015-10" db="EMBL/GenBank/DDBJ databases">
        <title>Corynebacteirum lowii and Corynebacterium oculi species nova, derived from human clinical disease and and emended description of Corynebacterium mastiditis.</title>
        <authorList>
            <person name="Bernard K."/>
            <person name="Pacheco A.L."/>
            <person name="Mcdougall C."/>
            <person name="Burtx T."/>
            <person name="Weibe D."/>
            <person name="Tyler S."/>
            <person name="Olson A.B."/>
            <person name="Cnockaert M."/>
            <person name="Eguchi H."/>
            <person name="Kuwahara T."/>
            <person name="Nakayama-Imaohji H."/>
            <person name="Boudewijins M."/>
            <person name="Van Hoecke F."/>
            <person name="Bernier A.-M."/>
            <person name="Vandamme P."/>
        </authorList>
    </citation>
    <scope>NUCLEOTIDE SEQUENCE [LARGE SCALE GENOMIC DNA]</scope>
    <source>
        <strain evidence="3 4">NML 130210</strain>
    </source>
</reference>
<organism evidence="3 4">
    <name type="scientific">Corynebacterium oculi</name>
    <dbReference type="NCBI Taxonomy" id="1544416"/>
    <lineage>
        <taxon>Bacteria</taxon>
        <taxon>Bacillati</taxon>
        <taxon>Actinomycetota</taxon>
        <taxon>Actinomycetes</taxon>
        <taxon>Mycobacteriales</taxon>
        <taxon>Corynebacteriaceae</taxon>
        <taxon>Corynebacterium</taxon>
    </lineage>
</organism>
<keyword evidence="4" id="KW-1185">Reference proteome</keyword>
<dbReference type="PANTHER" id="PTHR43781:SF1">
    <property type="entry name" value="SACCHAROPINE DEHYDROGENASE"/>
    <property type="match status" value="1"/>
</dbReference>
<dbReference type="Pfam" id="PF01408">
    <property type="entry name" value="GFO_IDH_MocA"/>
    <property type="match status" value="1"/>
</dbReference>
<feature type="domain" description="Saccharopine dehydrogenase NADP binding" evidence="2">
    <location>
        <begin position="5"/>
        <end position="115"/>
    </location>
</feature>
<feature type="domain" description="Gfo/Idh/MocA-like oxidoreductase N-terminal" evidence="1">
    <location>
        <begin position="355"/>
        <end position="477"/>
    </location>
</feature>
<proteinExistence type="predicted"/>
<dbReference type="Proteomes" id="UP000050517">
    <property type="component" value="Unassembled WGS sequence"/>
</dbReference>
<dbReference type="EMBL" id="LKST01000003">
    <property type="protein sequence ID" value="KQB83508.1"/>
    <property type="molecule type" value="Genomic_DNA"/>
</dbReference>
<dbReference type="STRING" id="1544416.Cocul_01577"/>
<dbReference type="PATRIC" id="fig|1544416.3.peg.1581"/>
<dbReference type="GO" id="GO:0000166">
    <property type="term" value="F:nucleotide binding"/>
    <property type="evidence" value="ECO:0007669"/>
    <property type="project" value="InterPro"/>
</dbReference>
<gene>
    <name evidence="3" type="ORF">Cocul_01577</name>
</gene>
<evidence type="ECO:0000259" key="2">
    <source>
        <dbReference type="Pfam" id="PF03435"/>
    </source>
</evidence>
<dbReference type="Gene3D" id="3.40.50.720">
    <property type="entry name" value="NAD(P)-binding Rossmann-like Domain"/>
    <property type="match status" value="2"/>
</dbReference>
<dbReference type="Pfam" id="PF03435">
    <property type="entry name" value="Sacchrp_dh_NADP"/>
    <property type="match status" value="1"/>
</dbReference>
<dbReference type="InterPro" id="IPR005097">
    <property type="entry name" value="Sacchrp_dh_NADP-bd"/>
</dbReference>
<dbReference type="PANTHER" id="PTHR43781">
    <property type="entry name" value="SACCHAROPINE DEHYDROGENASE"/>
    <property type="match status" value="1"/>
</dbReference>
<evidence type="ECO:0000259" key="1">
    <source>
        <dbReference type="Pfam" id="PF01408"/>
    </source>
</evidence>
<protein>
    <submittedName>
        <fullName evidence="3">Saccharopine dehydrogenase</fullName>
    </submittedName>
</protein>